<gene>
    <name evidence="1" type="ORF">DLM86_25360</name>
</gene>
<keyword evidence="2" id="KW-1185">Reference proteome</keyword>
<dbReference type="Proteomes" id="UP000247476">
    <property type="component" value="Unassembled WGS sequence"/>
</dbReference>
<dbReference type="Pfam" id="PF10604">
    <property type="entry name" value="Polyketide_cyc2"/>
    <property type="match status" value="1"/>
</dbReference>
<dbReference type="OrthoDB" id="2898773at2"/>
<dbReference type="AlphaFoldDB" id="A0A2V5KKY0"/>
<sequence>MVDVWTEIKIRRPCEEVSAYAANPDNAPEWYVNIRSAEWLTPKPLAVGSRIAFQARFLGKTLAYVYRIAAYEPGRLLVMETADGPFPMETTYTWEAMDGHTTRMTLRNRGKPSGFSAFLTPMMAFMMRRANEKDLKRIKALLEARPVE</sequence>
<name>A0A2V5KKY0_9BACL</name>
<dbReference type="InterPro" id="IPR019587">
    <property type="entry name" value="Polyketide_cyclase/dehydratase"/>
</dbReference>
<accession>A0A2V5KKY0</accession>
<dbReference type="SUPFAM" id="SSF55961">
    <property type="entry name" value="Bet v1-like"/>
    <property type="match status" value="1"/>
</dbReference>
<comment type="caution">
    <text evidence="1">The sequence shown here is derived from an EMBL/GenBank/DDBJ whole genome shotgun (WGS) entry which is preliminary data.</text>
</comment>
<dbReference type="CDD" id="cd08865">
    <property type="entry name" value="SRPBCC_10"/>
    <property type="match status" value="1"/>
</dbReference>
<dbReference type="EMBL" id="QJVJ01000013">
    <property type="protein sequence ID" value="PYI51357.1"/>
    <property type="molecule type" value="Genomic_DNA"/>
</dbReference>
<organism evidence="1 2">
    <name type="scientific">Paenibacillus flagellatus</name>
    <dbReference type="NCBI Taxonomy" id="2211139"/>
    <lineage>
        <taxon>Bacteria</taxon>
        <taxon>Bacillati</taxon>
        <taxon>Bacillota</taxon>
        <taxon>Bacilli</taxon>
        <taxon>Bacillales</taxon>
        <taxon>Paenibacillaceae</taxon>
        <taxon>Paenibacillus</taxon>
    </lineage>
</organism>
<reference evidence="1 2" key="1">
    <citation type="submission" date="2018-05" db="EMBL/GenBank/DDBJ databases">
        <title>Paenibacillus flagellatus sp. nov., isolated from selenium mineral soil.</title>
        <authorList>
            <person name="Dai X."/>
        </authorList>
    </citation>
    <scope>NUCLEOTIDE SEQUENCE [LARGE SCALE GENOMIC DNA]</scope>
    <source>
        <strain evidence="1 2">DXL2</strain>
    </source>
</reference>
<dbReference type="Gene3D" id="3.30.530.20">
    <property type="match status" value="1"/>
</dbReference>
<dbReference type="InterPro" id="IPR023393">
    <property type="entry name" value="START-like_dom_sf"/>
</dbReference>
<proteinExistence type="predicted"/>
<protein>
    <submittedName>
        <fullName evidence="1">ATPase</fullName>
    </submittedName>
</protein>
<evidence type="ECO:0000313" key="2">
    <source>
        <dbReference type="Proteomes" id="UP000247476"/>
    </source>
</evidence>
<evidence type="ECO:0000313" key="1">
    <source>
        <dbReference type="EMBL" id="PYI51357.1"/>
    </source>
</evidence>
<dbReference type="RefSeq" id="WP_110842869.1">
    <property type="nucleotide sequence ID" value="NZ_QJVJ01000013.1"/>
</dbReference>